<dbReference type="PANTHER" id="PTHR48153">
    <property type="entry name" value="UFM1-SPECIFIC PROTEASE 2"/>
    <property type="match status" value="1"/>
</dbReference>
<feature type="domain" description="UFSP1/2/DUB catalytic" evidence="3">
    <location>
        <begin position="450"/>
        <end position="581"/>
    </location>
</feature>
<dbReference type="Proteomes" id="UP001189429">
    <property type="component" value="Unassembled WGS sequence"/>
</dbReference>
<dbReference type="PANTHER" id="PTHR48153:SF2">
    <property type="entry name" value="UFM1-SPECIFIC PROTEASE 2"/>
    <property type="match status" value="1"/>
</dbReference>
<organism evidence="4 5">
    <name type="scientific">Prorocentrum cordatum</name>
    <dbReference type="NCBI Taxonomy" id="2364126"/>
    <lineage>
        <taxon>Eukaryota</taxon>
        <taxon>Sar</taxon>
        <taxon>Alveolata</taxon>
        <taxon>Dinophyceae</taxon>
        <taxon>Prorocentrales</taxon>
        <taxon>Prorocentraceae</taxon>
        <taxon>Prorocentrum</taxon>
    </lineage>
</organism>
<feature type="compositionally biased region" description="Basic and acidic residues" evidence="2">
    <location>
        <begin position="47"/>
        <end position="63"/>
    </location>
</feature>
<evidence type="ECO:0000313" key="4">
    <source>
        <dbReference type="EMBL" id="CAK0811387.1"/>
    </source>
</evidence>
<proteinExistence type="predicted"/>
<reference evidence="4" key="1">
    <citation type="submission" date="2023-10" db="EMBL/GenBank/DDBJ databases">
        <authorList>
            <person name="Chen Y."/>
            <person name="Shah S."/>
            <person name="Dougan E. K."/>
            <person name="Thang M."/>
            <person name="Chan C."/>
        </authorList>
    </citation>
    <scope>NUCLEOTIDE SEQUENCE [LARGE SCALE GENOMIC DNA]</scope>
</reference>
<keyword evidence="1" id="KW-0378">Hydrolase</keyword>
<keyword evidence="5" id="KW-1185">Reference proteome</keyword>
<dbReference type="Pfam" id="PF07910">
    <property type="entry name" value="Peptidase_C78"/>
    <property type="match status" value="1"/>
</dbReference>
<dbReference type="Gene3D" id="3.90.70.130">
    <property type="match status" value="1"/>
</dbReference>
<comment type="caution">
    <text evidence="4">The sequence shown here is derived from an EMBL/GenBank/DDBJ whole genome shotgun (WGS) entry which is preliminary data.</text>
</comment>
<evidence type="ECO:0000313" key="5">
    <source>
        <dbReference type="Proteomes" id="UP001189429"/>
    </source>
</evidence>
<protein>
    <recommendedName>
        <fullName evidence="3">UFSP1/2/DUB catalytic domain-containing protein</fullName>
    </recommendedName>
</protein>
<feature type="compositionally biased region" description="Basic and acidic residues" evidence="2">
    <location>
        <begin position="101"/>
        <end position="112"/>
    </location>
</feature>
<gene>
    <name evidence="4" type="ORF">PCOR1329_LOCUS16013</name>
</gene>
<dbReference type="EMBL" id="CAUYUJ010004891">
    <property type="protein sequence ID" value="CAK0811387.1"/>
    <property type="molecule type" value="Genomic_DNA"/>
</dbReference>
<accession>A0ABN9R1D3</accession>
<feature type="compositionally biased region" description="Basic and acidic residues" evidence="2">
    <location>
        <begin position="118"/>
        <end position="127"/>
    </location>
</feature>
<evidence type="ECO:0000256" key="1">
    <source>
        <dbReference type="ARBA" id="ARBA00022801"/>
    </source>
</evidence>
<feature type="region of interest" description="Disordered" evidence="2">
    <location>
        <begin position="1"/>
        <end position="142"/>
    </location>
</feature>
<evidence type="ECO:0000256" key="2">
    <source>
        <dbReference type="SAM" id="MobiDB-lite"/>
    </source>
</evidence>
<name>A0ABN9R1D3_9DINO</name>
<evidence type="ECO:0000259" key="3">
    <source>
        <dbReference type="Pfam" id="PF07910"/>
    </source>
</evidence>
<sequence length="678" mass="72564">MADYDDPDLQRDLDDFPATFPSAVMGLDRMEPLRGEGLGHGSPQRGEGLDRSAEGEQRLEGRRGGVGVVGEQLDEHPNANPPSQGQPRDRSAKRKGPQRGEGLDRSRPRQGESARLGDPQRGERLDRSGSSQRGEGLGVRPQRWIGFELGQGLGRSSGSVASSSRLPRAPTGDYIELELYAEYDDEARERRADAIGSQPVSKSLGAKPIEPPWSMEAAWMTSKCCGAAVPTSGAATTAAGAGESRASAAIDRARPESAPGRGRAEFSVRRAEVCAPLGGSFDSAGNTHFFAPTSSSAPFVAPSIRSVALPLFDLARGRGIRVDCLVSDLIVVRRVMTVALAGRPVRWTEPLRSPGSTLALTRVFFSGHFPVGAVSAMDFKMLISVLHNAHVPATTLLASEDVSSDSGATFLEATGPAAALPVVPLCDDMASVTGKTLTLRSLAAGEVWEKKLEYNHYMHDKFNDDGWGCAYRSLQTCVSWYRMQFYSEKDVPGIEDIQRLLKRIDEAHKDLQVGSKKWIGTIEGMYLLQDYLGVDCRMVHCQDASDMATQVPNLLQHLEAQGSPIMMGVGNYAYTLVGICHFLGEAACTCTLGAPLGSPGSAPEPRGGASSATSGYDAGSGEVAFMIVDPHFTGADEMKTILGKGWVGWKKMDFFEKSAAGGFINCCLPLVPRDAGII</sequence>
<dbReference type="InterPro" id="IPR012462">
    <property type="entry name" value="UFSP1/2_DUB_cat"/>
</dbReference>